<evidence type="ECO:0000313" key="2">
    <source>
        <dbReference type="EMBL" id="BAV34284.1"/>
    </source>
</evidence>
<feature type="compositionally biased region" description="Polar residues" evidence="1">
    <location>
        <begin position="37"/>
        <end position="47"/>
    </location>
</feature>
<name>A0A1B4XHK3_9GAMM</name>
<dbReference type="AlphaFoldDB" id="A0A1B4XHK3"/>
<keyword evidence="3" id="KW-1185">Reference proteome</keyword>
<evidence type="ECO:0000256" key="1">
    <source>
        <dbReference type="SAM" id="MobiDB-lite"/>
    </source>
</evidence>
<sequence length="58" mass="6897">MASHYTNGSTGYKGIERRKFNRRNVADRRKDIRWEPNNPNRRQSTGRRASDQLGVHKR</sequence>
<evidence type="ECO:0000313" key="3">
    <source>
        <dbReference type="Proteomes" id="UP000243180"/>
    </source>
</evidence>
<reference evidence="2 3" key="1">
    <citation type="submission" date="2015-05" db="EMBL/GenBank/DDBJ databases">
        <title>Complete genome sequence of a sulfur-oxidizing gammaproteobacterium strain HA5.</title>
        <authorList>
            <person name="Miura A."/>
            <person name="Kojima H."/>
            <person name="Fukui M."/>
        </authorList>
    </citation>
    <scope>NUCLEOTIDE SEQUENCE [LARGE SCALE GENOMIC DNA]</scope>
    <source>
        <strain evidence="2 3">HA5</strain>
    </source>
</reference>
<dbReference type="KEGG" id="slim:SCL_1993"/>
<feature type="region of interest" description="Disordered" evidence="1">
    <location>
        <begin position="1"/>
        <end position="58"/>
    </location>
</feature>
<accession>A0A1B4XHK3</accession>
<dbReference type="InParanoid" id="A0A1B4XHK3"/>
<organism evidence="2 3">
    <name type="scientific">Sulfuricaulis limicola</name>
    <dbReference type="NCBI Taxonomy" id="1620215"/>
    <lineage>
        <taxon>Bacteria</taxon>
        <taxon>Pseudomonadati</taxon>
        <taxon>Pseudomonadota</taxon>
        <taxon>Gammaproteobacteria</taxon>
        <taxon>Acidiferrobacterales</taxon>
        <taxon>Acidiferrobacteraceae</taxon>
        <taxon>Sulfuricaulis</taxon>
    </lineage>
</organism>
<feature type="compositionally biased region" description="Basic and acidic residues" evidence="1">
    <location>
        <begin position="14"/>
        <end position="34"/>
    </location>
</feature>
<dbReference type="EMBL" id="AP014879">
    <property type="protein sequence ID" value="BAV34284.1"/>
    <property type="molecule type" value="Genomic_DNA"/>
</dbReference>
<dbReference type="Proteomes" id="UP000243180">
    <property type="component" value="Chromosome"/>
</dbReference>
<feature type="compositionally biased region" description="Polar residues" evidence="1">
    <location>
        <begin position="1"/>
        <end position="10"/>
    </location>
</feature>
<protein>
    <submittedName>
        <fullName evidence="2">Uncharacterized protein</fullName>
    </submittedName>
</protein>
<dbReference type="RefSeq" id="WP_172426016.1">
    <property type="nucleotide sequence ID" value="NZ_AP014879.1"/>
</dbReference>
<proteinExistence type="predicted"/>
<gene>
    <name evidence="2" type="ORF">SCL_1993</name>
</gene>